<accession>A0A6N9TQY6</accession>
<dbReference type="SUPFAM" id="SSF55781">
    <property type="entry name" value="GAF domain-like"/>
    <property type="match status" value="1"/>
</dbReference>
<dbReference type="PANTHER" id="PTHR44591:SF25">
    <property type="entry name" value="CHEMOTAXIS TWO-COMPONENT RESPONSE REGULATOR"/>
    <property type="match status" value="1"/>
</dbReference>
<evidence type="ECO:0000256" key="1">
    <source>
        <dbReference type="ARBA" id="ARBA00022553"/>
    </source>
</evidence>
<dbReference type="SUPFAM" id="SSF52172">
    <property type="entry name" value="CheY-like"/>
    <property type="match status" value="1"/>
</dbReference>
<dbReference type="Pfam" id="PF01590">
    <property type="entry name" value="GAF"/>
    <property type="match status" value="1"/>
</dbReference>
<dbReference type="AlphaFoldDB" id="A0A6N9TQY6"/>
<gene>
    <name evidence="6" type="ORF">G3N55_08385</name>
</gene>
<dbReference type="Gene3D" id="3.40.50.2300">
    <property type="match status" value="1"/>
</dbReference>
<dbReference type="GO" id="GO:0000160">
    <property type="term" value="P:phosphorelay signal transduction system"/>
    <property type="evidence" value="ECO:0007669"/>
    <property type="project" value="InterPro"/>
</dbReference>
<dbReference type="GO" id="GO:0016301">
    <property type="term" value="F:kinase activity"/>
    <property type="evidence" value="ECO:0007669"/>
    <property type="project" value="UniProtKB-KW"/>
</dbReference>
<feature type="non-terminal residue" evidence="6">
    <location>
        <position position="293"/>
    </location>
</feature>
<name>A0A6N9TQY6_DISTH</name>
<keyword evidence="7" id="KW-1185">Reference proteome</keyword>
<reference evidence="6 7" key="1">
    <citation type="submission" date="2020-02" db="EMBL/GenBank/DDBJ databases">
        <title>Comparative genomics of sulfur disproportionating microorganisms.</title>
        <authorList>
            <person name="Ward L.M."/>
            <person name="Bertran E."/>
            <person name="Johnston D.T."/>
        </authorList>
    </citation>
    <scope>NUCLEOTIDE SEQUENCE [LARGE SCALE GENOMIC DNA]</scope>
    <source>
        <strain evidence="6 7">DSM 100025</strain>
    </source>
</reference>
<feature type="domain" description="Response regulatory" evidence="5">
    <location>
        <begin position="23"/>
        <end position="138"/>
    </location>
</feature>
<dbReference type="PANTHER" id="PTHR44591">
    <property type="entry name" value="STRESS RESPONSE REGULATOR PROTEIN 1"/>
    <property type="match status" value="1"/>
</dbReference>
<dbReference type="InterPro" id="IPR003018">
    <property type="entry name" value="GAF"/>
</dbReference>
<dbReference type="SMART" id="SM00448">
    <property type="entry name" value="REC"/>
    <property type="match status" value="1"/>
</dbReference>
<dbReference type="InterPro" id="IPR001789">
    <property type="entry name" value="Sig_transdc_resp-reg_receiver"/>
</dbReference>
<keyword evidence="2" id="KW-0808">Transferase</keyword>
<evidence type="ECO:0000256" key="4">
    <source>
        <dbReference type="PROSITE-ProRule" id="PRU00169"/>
    </source>
</evidence>
<dbReference type="Gene3D" id="3.30.450.40">
    <property type="match status" value="1"/>
</dbReference>
<evidence type="ECO:0000313" key="7">
    <source>
        <dbReference type="Proteomes" id="UP000469346"/>
    </source>
</evidence>
<dbReference type="Pfam" id="PF00072">
    <property type="entry name" value="Response_reg"/>
    <property type="match status" value="1"/>
</dbReference>
<proteinExistence type="predicted"/>
<dbReference type="EMBL" id="JAAGRR010000092">
    <property type="protein sequence ID" value="NDY42860.1"/>
    <property type="molecule type" value="Genomic_DNA"/>
</dbReference>
<dbReference type="RefSeq" id="WP_163298989.1">
    <property type="nucleotide sequence ID" value="NZ_JAAGRR010000092.1"/>
</dbReference>
<evidence type="ECO:0000259" key="5">
    <source>
        <dbReference type="PROSITE" id="PS50110"/>
    </source>
</evidence>
<protein>
    <submittedName>
        <fullName evidence="6">Response regulator</fullName>
    </submittedName>
</protein>
<sequence>MKDARDNRETQPPIATGAGGPLRLLVVDDDEAVRASLGSCLRSMGCEVIEAADGHQGLERLRSIPGIDAILSDVMMPGMNGVEFVRRVKELDRSIVAVVITAYPSVGVTVEAMRAGASDFLTKPFRLDQLRLAVQRAALERRVLLEQKSLRAEVEMHKALEHVNRQLELTLKEQAVLFTISETLGKVQHLEELYREVTNLACAATGSDRARLWTLDEAGTHLDMVAARGDFRPELVRVDLASSMAPCASVARFGHPVALQDTGPGRSPSLSEWDDRLIVPLRCRQKVAGVLSV</sequence>
<dbReference type="Proteomes" id="UP000469346">
    <property type="component" value="Unassembled WGS sequence"/>
</dbReference>
<dbReference type="InterPro" id="IPR011006">
    <property type="entry name" value="CheY-like_superfamily"/>
</dbReference>
<dbReference type="InterPro" id="IPR029016">
    <property type="entry name" value="GAF-like_dom_sf"/>
</dbReference>
<evidence type="ECO:0000256" key="2">
    <source>
        <dbReference type="ARBA" id="ARBA00022679"/>
    </source>
</evidence>
<feature type="modified residue" description="4-aspartylphosphate" evidence="4">
    <location>
        <position position="73"/>
    </location>
</feature>
<evidence type="ECO:0000256" key="3">
    <source>
        <dbReference type="ARBA" id="ARBA00022777"/>
    </source>
</evidence>
<comment type="caution">
    <text evidence="6">The sequence shown here is derived from an EMBL/GenBank/DDBJ whole genome shotgun (WGS) entry which is preliminary data.</text>
</comment>
<dbReference type="InterPro" id="IPR050595">
    <property type="entry name" value="Bact_response_regulator"/>
</dbReference>
<evidence type="ECO:0000313" key="6">
    <source>
        <dbReference type="EMBL" id="NDY42860.1"/>
    </source>
</evidence>
<keyword evidence="3" id="KW-0418">Kinase</keyword>
<keyword evidence="1 4" id="KW-0597">Phosphoprotein</keyword>
<dbReference type="PROSITE" id="PS50110">
    <property type="entry name" value="RESPONSE_REGULATORY"/>
    <property type="match status" value="1"/>
</dbReference>
<organism evidence="6 7">
    <name type="scientific">Dissulfurirhabdus thermomarina</name>
    <dbReference type="NCBI Taxonomy" id="1765737"/>
    <lineage>
        <taxon>Bacteria</taxon>
        <taxon>Deltaproteobacteria</taxon>
        <taxon>Dissulfurirhabdaceae</taxon>
        <taxon>Dissulfurirhabdus</taxon>
    </lineage>
</organism>